<dbReference type="HOGENOM" id="CLU_1746102_0_0_11"/>
<dbReference type="KEGG" id="bcv:Bcav_3466"/>
<keyword evidence="3" id="KW-1185">Reference proteome</keyword>
<evidence type="ECO:0008006" key="4">
    <source>
        <dbReference type="Google" id="ProtNLM"/>
    </source>
</evidence>
<feature type="region of interest" description="Disordered" evidence="1">
    <location>
        <begin position="127"/>
        <end position="149"/>
    </location>
</feature>
<sequence>MTPSDIPSPPAAPAVPAPIPPVPAGRGAPLAAALEEEPADRVLRLVRDVPGVVDISPGPFGEVATYLPGRRVPGVRLREDRVEVHLVLSMDTAVPEVVALVREALRTETSLRIDVHIDDVVPIPPVADAAGATTRGPATPADPAPTSTT</sequence>
<dbReference type="RefSeq" id="WP_015883945.1">
    <property type="nucleotide sequence ID" value="NC_012669.1"/>
</dbReference>
<dbReference type="Proteomes" id="UP000007962">
    <property type="component" value="Chromosome"/>
</dbReference>
<proteinExistence type="predicted"/>
<feature type="region of interest" description="Disordered" evidence="1">
    <location>
        <begin position="1"/>
        <end position="27"/>
    </location>
</feature>
<evidence type="ECO:0000256" key="1">
    <source>
        <dbReference type="SAM" id="MobiDB-lite"/>
    </source>
</evidence>
<dbReference type="EMBL" id="CP001618">
    <property type="protein sequence ID" value="ACQ81708.1"/>
    <property type="molecule type" value="Genomic_DNA"/>
</dbReference>
<dbReference type="STRING" id="471853.Bcav_3466"/>
<evidence type="ECO:0000313" key="2">
    <source>
        <dbReference type="EMBL" id="ACQ81708.1"/>
    </source>
</evidence>
<dbReference type="eggNOG" id="COG1302">
    <property type="taxonomic scope" value="Bacteria"/>
</dbReference>
<feature type="compositionally biased region" description="Pro residues" evidence="1">
    <location>
        <begin position="1"/>
        <end position="23"/>
    </location>
</feature>
<gene>
    <name evidence="2" type="ordered locus">Bcav_3466</name>
</gene>
<evidence type="ECO:0000313" key="3">
    <source>
        <dbReference type="Proteomes" id="UP000007962"/>
    </source>
</evidence>
<name>C5C283_BEUC1</name>
<organism evidence="2 3">
    <name type="scientific">Beutenbergia cavernae (strain ATCC BAA-8 / DSM 12333 / CCUG 43141 / JCM 11478 / NBRC 16432 / NCIMB 13614 / HKI 0122)</name>
    <dbReference type="NCBI Taxonomy" id="471853"/>
    <lineage>
        <taxon>Bacteria</taxon>
        <taxon>Bacillati</taxon>
        <taxon>Actinomycetota</taxon>
        <taxon>Actinomycetes</taxon>
        <taxon>Micrococcales</taxon>
        <taxon>Beutenbergiaceae</taxon>
        <taxon>Beutenbergia</taxon>
    </lineage>
</organism>
<accession>C5C283</accession>
<reference evidence="2 3" key="1">
    <citation type="journal article" date="2009" name="Stand. Genomic Sci.">
        <title>Complete genome sequence of Beutenbergia cavernae type strain (HKI 0122).</title>
        <authorList>
            <person name="Land M."/>
            <person name="Pukall R."/>
            <person name="Abt B."/>
            <person name="Goker M."/>
            <person name="Rohde M."/>
            <person name="Glavina Del Rio T."/>
            <person name="Tice H."/>
            <person name="Copeland A."/>
            <person name="Cheng J.F."/>
            <person name="Lucas S."/>
            <person name="Chen F."/>
            <person name="Nolan M."/>
            <person name="Bruce D."/>
            <person name="Goodwin L."/>
            <person name="Pitluck S."/>
            <person name="Ivanova N."/>
            <person name="Mavromatis K."/>
            <person name="Ovchinnikova G."/>
            <person name="Pati A."/>
            <person name="Chen A."/>
            <person name="Palaniappan K."/>
            <person name="Hauser L."/>
            <person name="Chang Y.J."/>
            <person name="Jefferies C.C."/>
            <person name="Saunders E."/>
            <person name="Brettin T."/>
            <person name="Detter J.C."/>
            <person name="Han C."/>
            <person name="Chain P."/>
            <person name="Bristow J."/>
            <person name="Eisen J.A."/>
            <person name="Markowitz V."/>
            <person name="Hugenholtz P."/>
            <person name="Kyrpides N.C."/>
            <person name="Klenk H.P."/>
            <person name="Lapidus A."/>
        </authorList>
    </citation>
    <scope>NUCLEOTIDE SEQUENCE [LARGE SCALE GENOMIC DNA]</scope>
    <source>
        <strain evidence="3">ATCC BAA-8 / DSM 12333 / NBRC 16432</strain>
    </source>
</reference>
<protein>
    <recommendedName>
        <fullName evidence="4">Asp23/Gls24 family envelope stress response protein</fullName>
    </recommendedName>
</protein>
<dbReference type="AlphaFoldDB" id="C5C283"/>